<organism evidence="2 3">
    <name type="scientific">Novosphingobium tardum</name>
    <dbReference type="NCBI Taxonomy" id="1538021"/>
    <lineage>
        <taxon>Bacteria</taxon>
        <taxon>Pseudomonadati</taxon>
        <taxon>Pseudomonadota</taxon>
        <taxon>Alphaproteobacteria</taxon>
        <taxon>Sphingomonadales</taxon>
        <taxon>Sphingomonadaceae</taxon>
        <taxon>Novosphingobium</taxon>
    </lineage>
</organism>
<dbReference type="EMBL" id="JBHSDR010000003">
    <property type="protein sequence ID" value="MFC4293727.1"/>
    <property type="molecule type" value="Genomic_DNA"/>
</dbReference>
<dbReference type="RefSeq" id="WP_379537213.1">
    <property type="nucleotide sequence ID" value="NZ_JBHSDR010000003.1"/>
</dbReference>
<keyword evidence="1" id="KW-1133">Transmembrane helix</keyword>
<feature type="transmembrane region" description="Helical" evidence="1">
    <location>
        <begin position="17"/>
        <end position="35"/>
    </location>
</feature>
<evidence type="ECO:0000256" key="1">
    <source>
        <dbReference type="SAM" id="Phobius"/>
    </source>
</evidence>
<feature type="transmembrane region" description="Helical" evidence="1">
    <location>
        <begin position="86"/>
        <end position="103"/>
    </location>
</feature>
<protein>
    <recommendedName>
        <fullName evidence="4">DUF2306 domain-containing protein</fullName>
    </recommendedName>
</protein>
<feature type="transmembrane region" description="Helical" evidence="1">
    <location>
        <begin position="55"/>
        <end position="74"/>
    </location>
</feature>
<gene>
    <name evidence="2" type="ORF">ACFO0A_01500</name>
</gene>
<sequence length="256" mass="27403">MATRATRFAAFHRADRNFYLGFVIAGWLGVLGGFAPPLAGRFAGHADYPAPPVLHIHALAFTTWMVLLAVQVLLVRTGRTAVHRRLGMVSVGLIPIMVLSGFFSEVYSQRFYLMHPPNSQAFFIIPIFDVLAFGALAAAAIANRGAPATHKRLLYLATAMIVGAAWTRVMGRPLGALSGDGYLGMIVNTFTSTNLFLLAVVVFDVVTRGRPHPVLVALVPAIVAGEFAVSWIYHAPGWLPVAHAIAANLPGPPLTG</sequence>
<keyword evidence="3" id="KW-1185">Reference proteome</keyword>
<feature type="transmembrane region" description="Helical" evidence="1">
    <location>
        <begin position="153"/>
        <end position="170"/>
    </location>
</feature>
<name>A0ABV8RK84_9SPHN</name>
<reference evidence="3" key="1">
    <citation type="journal article" date="2019" name="Int. J. Syst. Evol. Microbiol.">
        <title>The Global Catalogue of Microorganisms (GCM) 10K type strain sequencing project: providing services to taxonomists for standard genome sequencing and annotation.</title>
        <authorList>
            <consortium name="The Broad Institute Genomics Platform"/>
            <consortium name="The Broad Institute Genome Sequencing Center for Infectious Disease"/>
            <person name="Wu L."/>
            <person name="Ma J."/>
        </authorList>
    </citation>
    <scope>NUCLEOTIDE SEQUENCE [LARGE SCALE GENOMIC DNA]</scope>
    <source>
        <strain evidence="3">CGMCC 1.12989</strain>
    </source>
</reference>
<dbReference type="Proteomes" id="UP001595828">
    <property type="component" value="Unassembled WGS sequence"/>
</dbReference>
<evidence type="ECO:0000313" key="2">
    <source>
        <dbReference type="EMBL" id="MFC4293727.1"/>
    </source>
</evidence>
<feature type="transmembrane region" description="Helical" evidence="1">
    <location>
        <begin position="123"/>
        <end position="141"/>
    </location>
</feature>
<accession>A0ABV8RK84</accession>
<proteinExistence type="predicted"/>
<keyword evidence="1" id="KW-0472">Membrane</keyword>
<evidence type="ECO:0008006" key="4">
    <source>
        <dbReference type="Google" id="ProtNLM"/>
    </source>
</evidence>
<comment type="caution">
    <text evidence="2">The sequence shown here is derived from an EMBL/GenBank/DDBJ whole genome shotgun (WGS) entry which is preliminary data.</text>
</comment>
<evidence type="ECO:0000313" key="3">
    <source>
        <dbReference type="Proteomes" id="UP001595828"/>
    </source>
</evidence>
<feature type="transmembrane region" description="Helical" evidence="1">
    <location>
        <begin position="215"/>
        <end position="233"/>
    </location>
</feature>
<keyword evidence="1" id="KW-0812">Transmembrane</keyword>
<feature type="transmembrane region" description="Helical" evidence="1">
    <location>
        <begin position="182"/>
        <end position="203"/>
    </location>
</feature>